<keyword evidence="2" id="KW-1133">Transmembrane helix</keyword>
<dbReference type="AlphaFoldDB" id="A0A833PH19"/>
<comment type="caution">
    <text evidence="4">The sequence shown here is derived from an EMBL/GenBank/DDBJ whole genome shotgun (WGS) entry which is preliminary data.</text>
</comment>
<keyword evidence="1" id="KW-0560">Oxidoreductase</keyword>
<evidence type="ECO:0000256" key="2">
    <source>
        <dbReference type="SAM" id="Phobius"/>
    </source>
</evidence>
<organism evidence="4 5">
    <name type="scientific">Acinetobacter bereziniae</name>
    <name type="common">Acinetobacter genomosp. 10</name>
    <dbReference type="NCBI Taxonomy" id="106648"/>
    <lineage>
        <taxon>Bacteria</taxon>
        <taxon>Pseudomonadati</taxon>
        <taxon>Pseudomonadota</taxon>
        <taxon>Gammaproteobacteria</taxon>
        <taxon>Moraxellales</taxon>
        <taxon>Moraxellaceae</taxon>
        <taxon>Acinetobacter</taxon>
    </lineage>
</organism>
<dbReference type="SUPFAM" id="SSF51735">
    <property type="entry name" value="NAD(P)-binding Rossmann-fold domains"/>
    <property type="match status" value="1"/>
</dbReference>
<evidence type="ECO:0000256" key="1">
    <source>
        <dbReference type="ARBA" id="ARBA00023002"/>
    </source>
</evidence>
<dbReference type="InterPro" id="IPR050425">
    <property type="entry name" value="NAD(P)_dehydrat-like"/>
</dbReference>
<evidence type="ECO:0000313" key="5">
    <source>
        <dbReference type="Proteomes" id="UP000490535"/>
    </source>
</evidence>
<sequence length="128" mass="14385">MNVSNNLKQTVLVTGGTGFIAQHCIIALLNASYRVRTTVRSLHREIEVRENLKVGGISPNAELSFVEADLSADAGWEKAVQGCTYYYMAHHQHLQEIKLKKKIGLNLLLMEIFGFCVPHVMLELNVLY</sequence>
<dbReference type="GO" id="GO:0016616">
    <property type="term" value="F:oxidoreductase activity, acting on the CH-OH group of donors, NAD or NADP as acceptor"/>
    <property type="evidence" value="ECO:0007669"/>
    <property type="project" value="TreeGrafter"/>
</dbReference>
<evidence type="ECO:0000313" key="4">
    <source>
        <dbReference type="EMBL" id="KAF1026007.1"/>
    </source>
</evidence>
<feature type="transmembrane region" description="Helical" evidence="2">
    <location>
        <begin position="12"/>
        <end position="33"/>
    </location>
</feature>
<dbReference type="InterPro" id="IPR036291">
    <property type="entry name" value="NAD(P)-bd_dom_sf"/>
</dbReference>
<dbReference type="InterPro" id="IPR008030">
    <property type="entry name" value="NmrA-like"/>
</dbReference>
<name>A0A833PH19_ACIBZ</name>
<proteinExistence type="predicted"/>
<evidence type="ECO:0000259" key="3">
    <source>
        <dbReference type="Pfam" id="PF05368"/>
    </source>
</evidence>
<dbReference type="Proteomes" id="UP000490535">
    <property type="component" value="Unassembled WGS sequence"/>
</dbReference>
<keyword evidence="2" id="KW-0812">Transmembrane</keyword>
<dbReference type="Gene3D" id="3.40.50.720">
    <property type="entry name" value="NAD(P)-binding Rossmann-like Domain"/>
    <property type="match status" value="1"/>
</dbReference>
<accession>A0A833PH19</accession>
<dbReference type="EMBL" id="WNDP01000030">
    <property type="protein sequence ID" value="KAF1026007.1"/>
    <property type="molecule type" value="Genomic_DNA"/>
</dbReference>
<protein>
    <recommendedName>
        <fullName evidence="3">NmrA-like domain-containing protein</fullName>
    </recommendedName>
</protein>
<feature type="transmembrane region" description="Helical" evidence="2">
    <location>
        <begin position="103"/>
        <end position="122"/>
    </location>
</feature>
<dbReference type="PANTHER" id="PTHR10366">
    <property type="entry name" value="NAD DEPENDENT EPIMERASE/DEHYDRATASE"/>
    <property type="match status" value="1"/>
</dbReference>
<dbReference type="Pfam" id="PF05368">
    <property type="entry name" value="NmrA"/>
    <property type="match status" value="1"/>
</dbReference>
<reference evidence="5" key="1">
    <citation type="journal article" date="2020" name="MBio">
        <title>Horizontal gene transfer to a defensive symbiont with a reduced genome amongst a multipartite beetle microbiome.</title>
        <authorList>
            <person name="Waterworth S.C."/>
            <person name="Florez L.V."/>
            <person name="Rees E.R."/>
            <person name="Hertweck C."/>
            <person name="Kaltenpoth M."/>
            <person name="Kwan J.C."/>
        </authorList>
    </citation>
    <scope>NUCLEOTIDE SEQUENCE [LARGE SCALE GENOMIC DNA]</scope>
</reference>
<feature type="domain" description="NmrA-like" evidence="3">
    <location>
        <begin position="8"/>
        <end position="103"/>
    </location>
</feature>
<dbReference type="PANTHER" id="PTHR10366:SF564">
    <property type="entry name" value="STEROL-4-ALPHA-CARBOXYLATE 3-DEHYDROGENASE, DECARBOXYLATING"/>
    <property type="match status" value="1"/>
</dbReference>
<keyword evidence="2" id="KW-0472">Membrane</keyword>
<gene>
    <name evidence="4" type="ORF">GAK29_01588</name>
</gene>